<proteinExistence type="predicted"/>
<feature type="region of interest" description="Disordered" evidence="2">
    <location>
        <begin position="552"/>
        <end position="590"/>
    </location>
</feature>
<reference evidence="3 4" key="1">
    <citation type="submission" date="2013-07" db="EMBL/GenBank/DDBJ databases">
        <title>The Genome Sequence of Kwoniella mangroviensis CBS10435.</title>
        <authorList>
            <consortium name="The Broad Institute Genome Sequencing Platform"/>
            <person name="Cuomo C."/>
            <person name="Litvintseva A."/>
            <person name="Chen Y."/>
            <person name="Heitman J."/>
            <person name="Sun S."/>
            <person name="Springer D."/>
            <person name="Dromer F."/>
            <person name="Young S.K."/>
            <person name="Zeng Q."/>
            <person name="Gargeya S."/>
            <person name="Fitzgerald M."/>
            <person name="Abouelleil A."/>
            <person name="Alvarado L."/>
            <person name="Berlin A.M."/>
            <person name="Chapman S.B."/>
            <person name="Dewar J."/>
            <person name="Goldberg J."/>
            <person name="Griggs A."/>
            <person name="Gujja S."/>
            <person name="Hansen M."/>
            <person name="Howarth C."/>
            <person name="Imamovic A."/>
            <person name="Larimer J."/>
            <person name="McCowan C."/>
            <person name="Murphy C."/>
            <person name="Pearson M."/>
            <person name="Priest M."/>
            <person name="Roberts A."/>
            <person name="Saif S."/>
            <person name="Shea T."/>
            <person name="Sykes S."/>
            <person name="Wortman J."/>
            <person name="Nusbaum C."/>
            <person name="Birren B."/>
        </authorList>
    </citation>
    <scope>NUCLEOTIDE SEQUENCE [LARGE SCALE GENOMIC DNA]</scope>
    <source>
        <strain evidence="3 4">CBS 10435</strain>
    </source>
</reference>
<sequence>MPQPSPIAIPSHSLNLSSDDFKGDSKTGDPPPPPLEQESVQTLTREDVAVKLMDELEKDKGGGSSKVWDDRENAVNEVNVDVDEEDHVDGSLSPTGEVSMIDKQDDERVDKSPVAFEGQNVSTPLFSDDKQDYISPAILLSTDRREANEDPAPTSEVIEDERTAPAGPARYPIANRRPKGWISSLNHPRAISNLTDQQIALTPPRSSSTSDLPKAENRARVSSVHIHQQQRAGTRRISGTMQYAFTQPQSQRASRERPLHNEEQSEDQDQAGNGDGDISIVDDDQEEGEDVVEQLSPEDEARIRYEVGLSQDQDEIWMEYVRNQLSSLFPDFFGADPGQLQAQMGEATYLGHGYQQEAESGVYQESQQEGAMEGDGEGGEQMTMEDGVERIGSPLFPPEDATSRINGRSEPVSSIDSLSSRRMSTSRNVHDVYSTPANDRSFISNGSSTDFSSLPTPPMRSNAEMLRGNVMIPNVRDEISGLREEIERLRSVVGGLAQELGGGSGGQNREQQNQEVVRENEIDGGIVNAESQVEGGLDKEQSHGPDAAIVQEAEGVESVRVKEEDDQTRKNDSQLEEENPETEKEEQVPEAFLKTANISSEIIHLLDSQIRKSAKRDAEVGDTRSDEEVFSIANLERVMRYVKGLGPS</sequence>
<feature type="compositionally biased region" description="Basic and acidic residues" evidence="2">
    <location>
        <begin position="557"/>
        <end position="573"/>
    </location>
</feature>
<evidence type="ECO:0000313" key="4">
    <source>
        <dbReference type="Proteomes" id="UP000092583"/>
    </source>
</evidence>
<dbReference type="AlphaFoldDB" id="A0A1B9J2U1"/>
<feature type="compositionally biased region" description="Low complexity" evidence="2">
    <location>
        <begin position="413"/>
        <end position="427"/>
    </location>
</feature>
<feature type="compositionally biased region" description="Acidic residues" evidence="2">
    <location>
        <begin position="280"/>
        <end position="298"/>
    </location>
</feature>
<feature type="compositionally biased region" description="Polar residues" evidence="2">
    <location>
        <begin position="225"/>
        <end position="252"/>
    </location>
</feature>
<dbReference type="Proteomes" id="UP000092583">
    <property type="component" value="Unassembled WGS sequence"/>
</dbReference>
<accession>A0A1B9J2U1</accession>
<feature type="region of interest" description="Disordered" evidence="2">
    <location>
        <begin position="54"/>
        <end position="299"/>
    </location>
</feature>
<protein>
    <submittedName>
        <fullName evidence="3">Uncharacterized protein</fullName>
    </submittedName>
</protein>
<evidence type="ECO:0000313" key="3">
    <source>
        <dbReference type="EMBL" id="OCF62106.1"/>
    </source>
</evidence>
<organism evidence="3 4">
    <name type="scientific">Kwoniella mangroviensis CBS 10435</name>
    <dbReference type="NCBI Taxonomy" id="1331196"/>
    <lineage>
        <taxon>Eukaryota</taxon>
        <taxon>Fungi</taxon>
        <taxon>Dikarya</taxon>
        <taxon>Basidiomycota</taxon>
        <taxon>Agaricomycotina</taxon>
        <taxon>Tremellomycetes</taxon>
        <taxon>Tremellales</taxon>
        <taxon>Cryptococcaceae</taxon>
        <taxon>Kwoniella</taxon>
    </lineage>
</organism>
<feature type="compositionally biased region" description="Basic and acidic residues" evidence="2">
    <location>
        <begin position="54"/>
        <end position="74"/>
    </location>
</feature>
<dbReference type="EMBL" id="KI669459">
    <property type="protein sequence ID" value="OCF62106.1"/>
    <property type="molecule type" value="Genomic_DNA"/>
</dbReference>
<feature type="compositionally biased region" description="Basic and acidic residues" evidence="2">
    <location>
        <begin position="100"/>
        <end position="111"/>
    </location>
</feature>
<feature type="compositionally biased region" description="Basic and acidic residues" evidence="2">
    <location>
        <begin position="253"/>
        <end position="263"/>
    </location>
</feature>
<feature type="region of interest" description="Disordered" evidence="2">
    <location>
        <begin position="1"/>
        <end position="42"/>
    </location>
</feature>
<name>A0A1B9J2U1_9TREE</name>
<gene>
    <name evidence="3" type="ORF">L486_01773</name>
</gene>
<reference evidence="4" key="2">
    <citation type="submission" date="2013-12" db="EMBL/GenBank/DDBJ databases">
        <title>Evolution of pathogenesis and genome organization in the Tremellales.</title>
        <authorList>
            <person name="Cuomo C."/>
            <person name="Litvintseva A."/>
            <person name="Heitman J."/>
            <person name="Chen Y."/>
            <person name="Sun S."/>
            <person name="Springer D."/>
            <person name="Dromer F."/>
            <person name="Young S."/>
            <person name="Zeng Q."/>
            <person name="Chapman S."/>
            <person name="Gujja S."/>
            <person name="Saif S."/>
            <person name="Birren B."/>
        </authorList>
    </citation>
    <scope>NUCLEOTIDE SEQUENCE [LARGE SCALE GENOMIC DNA]</scope>
    <source>
        <strain evidence="4">CBS 10435</strain>
    </source>
</reference>
<evidence type="ECO:0000256" key="1">
    <source>
        <dbReference type="SAM" id="Coils"/>
    </source>
</evidence>
<evidence type="ECO:0000256" key="2">
    <source>
        <dbReference type="SAM" id="MobiDB-lite"/>
    </source>
</evidence>
<feature type="coiled-coil region" evidence="1">
    <location>
        <begin position="472"/>
        <end position="499"/>
    </location>
</feature>
<feature type="compositionally biased region" description="Polar residues" evidence="2">
    <location>
        <begin position="192"/>
        <end position="211"/>
    </location>
</feature>
<dbReference type="OrthoDB" id="2565232at2759"/>
<keyword evidence="1" id="KW-0175">Coiled coil</keyword>
<keyword evidence="4" id="KW-1185">Reference proteome</keyword>
<feature type="region of interest" description="Disordered" evidence="2">
    <location>
        <begin position="391"/>
        <end position="432"/>
    </location>
</feature>